<sequence>MIERIQTLYANVYDKQKFIESVAIRLEKVPGTLKSHWFSGFFSVPEKYHSVVIEMLESVVKEQIEQLNKLFEI</sequence>
<dbReference type="AlphaFoldDB" id="A0A162CTC6"/>
<organism evidence="1 2">
    <name type="scientific">Aquimarina aggregata</name>
    <dbReference type="NCBI Taxonomy" id="1642818"/>
    <lineage>
        <taxon>Bacteria</taxon>
        <taxon>Pseudomonadati</taxon>
        <taxon>Bacteroidota</taxon>
        <taxon>Flavobacteriia</taxon>
        <taxon>Flavobacteriales</taxon>
        <taxon>Flavobacteriaceae</taxon>
        <taxon>Aquimarina</taxon>
    </lineage>
</organism>
<gene>
    <name evidence="1" type="ORF">AWE51_00060</name>
</gene>
<dbReference type="RefSeq" id="WP_157765998.1">
    <property type="nucleotide sequence ID" value="NZ_LQRT01000002.1"/>
</dbReference>
<dbReference type="Proteomes" id="UP000076715">
    <property type="component" value="Unassembled WGS sequence"/>
</dbReference>
<keyword evidence="2" id="KW-1185">Reference proteome</keyword>
<proteinExistence type="predicted"/>
<dbReference type="OrthoDB" id="9975389at2"/>
<comment type="caution">
    <text evidence="1">The sequence shown here is derived from an EMBL/GenBank/DDBJ whole genome shotgun (WGS) entry which is preliminary data.</text>
</comment>
<accession>A0A162CTC6</accession>
<evidence type="ECO:0000313" key="2">
    <source>
        <dbReference type="Proteomes" id="UP000076715"/>
    </source>
</evidence>
<protein>
    <submittedName>
        <fullName evidence="1">Uncharacterized protein</fullName>
    </submittedName>
</protein>
<evidence type="ECO:0000313" key="1">
    <source>
        <dbReference type="EMBL" id="KZS41874.1"/>
    </source>
</evidence>
<name>A0A162CTC6_9FLAO</name>
<dbReference type="STRING" id="1642818.AWE51_00060"/>
<reference evidence="1 2" key="1">
    <citation type="submission" date="2016-01" db="EMBL/GenBank/DDBJ databases">
        <title>The draft genome sequence of Aquimarina sp. RZW4-3-2.</title>
        <authorList>
            <person name="Wang Y."/>
        </authorList>
    </citation>
    <scope>NUCLEOTIDE SEQUENCE [LARGE SCALE GENOMIC DNA]</scope>
    <source>
        <strain evidence="1 2">RZW4-3-2</strain>
    </source>
</reference>
<dbReference type="EMBL" id="LQRT01000002">
    <property type="protein sequence ID" value="KZS41874.1"/>
    <property type="molecule type" value="Genomic_DNA"/>
</dbReference>